<organism evidence="9 10">
    <name type="scientific">Microbulbifer halophilus</name>
    <dbReference type="NCBI Taxonomy" id="453963"/>
    <lineage>
        <taxon>Bacteria</taxon>
        <taxon>Pseudomonadati</taxon>
        <taxon>Pseudomonadota</taxon>
        <taxon>Gammaproteobacteria</taxon>
        <taxon>Cellvibrionales</taxon>
        <taxon>Microbulbiferaceae</taxon>
        <taxon>Microbulbifer</taxon>
    </lineage>
</organism>
<evidence type="ECO:0000256" key="2">
    <source>
        <dbReference type="ARBA" id="ARBA00013855"/>
    </source>
</evidence>
<protein>
    <recommendedName>
        <fullName evidence="2 5">Cell shape-determining protein MreC</fullName>
    </recommendedName>
    <alternativeName>
        <fullName evidence="4 5">Cell shape protein MreC</fullName>
    </alternativeName>
</protein>
<dbReference type="Proteomes" id="UP001597425">
    <property type="component" value="Unassembled WGS sequence"/>
</dbReference>
<comment type="caution">
    <text evidence="9">The sequence shown here is derived from an EMBL/GenBank/DDBJ whole genome shotgun (WGS) entry which is preliminary data.</text>
</comment>
<evidence type="ECO:0000313" key="9">
    <source>
        <dbReference type="EMBL" id="MFD2309700.1"/>
    </source>
</evidence>
<dbReference type="InterPro" id="IPR042177">
    <property type="entry name" value="Cell/Rod_1"/>
</dbReference>
<keyword evidence="3 5" id="KW-0133">Cell shape</keyword>
<evidence type="ECO:0000256" key="6">
    <source>
        <dbReference type="SAM" id="Coils"/>
    </source>
</evidence>
<keyword evidence="10" id="KW-1185">Reference proteome</keyword>
<evidence type="ECO:0000256" key="4">
    <source>
        <dbReference type="ARBA" id="ARBA00032089"/>
    </source>
</evidence>
<dbReference type="Gene3D" id="2.40.10.340">
    <property type="entry name" value="Rod shape-determining protein MreC, domain 1"/>
    <property type="match status" value="1"/>
</dbReference>
<name>A0ABW5ECL0_9GAMM</name>
<dbReference type="InterPro" id="IPR042175">
    <property type="entry name" value="Cell/Rod_MreC_2"/>
</dbReference>
<feature type="coiled-coil region" evidence="6">
    <location>
        <begin position="70"/>
        <end position="117"/>
    </location>
</feature>
<evidence type="ECO:0000256" key="3">
    <source>
        <dbReference type="ARBA" id="ARBA00022960"/>
    </source>
</evidence>
<dbReference type="PIRSF" id="PIRSF038471">
    <property type="entry name" value="MreC"/>
    <property type="match status" value="1"/>
</dbReference>
<keyword evidence="7" id="KW-1133">Transmembrane helix</keyword>
<sequence>MKPLFTRGPSPESRILVLGLVAAALIVIGIYTDWLQPLRERVTGLVAPFYWITDTPERVGDWAGEQLRTREELLEENGRLKRQVLLLEQRSQLLAALKAENTQLKELMNSADAVDERVLVAQIIGVSPDPLEHVLVIDKGRDDGVGLGTPIMDASGLLGQVIEAGDSASRVLLITDASHAIPVQVLRNSVRAVAEGTGDLYRLKLRHLANTSDIREGDLLLSSGLGGRFPDGYPVGEVISVQRDPGRAFVEAEVQPRGRMNRSRFVLAVIEERDSENGAADSIERERDRGSE</sequence>
<dbReference type="InterPro" id="IPR007221">
    <property type="entry name" value="MreC"/>
</dbReference>
<evidence type="ECO:0000256" key="7">
    <source>
        <dbReference type="SAM" id="Phobius"/>
    </source>
</evidence>
<evidence type="ECO:0000256" key="1">
    <source>
        <dbReference type="ARBA" id="ARBA00009369"/>
    </source>
</evidence>
<dbReference type="Gene3D" id="2.40.10.350">
    <property type="entry name" value="Rod shape-determining protein MreC, domain 2"/>
    <property type="match status" value="1"/>
</dbReference>
<keyword evidence="7" id="KW-0472">Membrane</keyword>
<comment type="function">
    <text evidence="5">Involved in formation and maintenance of cell shape.</text>
</comment>
<dbReference type="Pfam" id="PF04085">
    <property type="entry name" value="MreC"/>
    <property type="match status" value="1"/>
</dbReference>
<dbReference type="PANTHER" id="PTHR34138:SF1">
    <property type="entry name" value="CELL SHAPE-DETERMINING PROTEIN MREC"/>
    <property type="match status" value="1"/>
</dbReference>
<evidence type="ECO:0000313" key="10">
    <source>
        <dbReference type="Proteomes" id="UP001597425"/>
    </source>
</evidence>
<accession>A0ABW5ECL0</accession>
<dbReference type="PANTHER" id="PTHR34138">
    <property type="entry name" value="CELL SHAPE-DETERMINING PROTEIN MREC"/>
    <property type="match status" value="1"/>
</dbReference>
<evidence type="ECO:0000259" key="8">
    <source>
        <dbReference type="Pfam" id="PF04085"/>
    </source>
</evidence>
<comment type="similarity">
    <text evidence="1 5">Belongs to the MreC family.</text>
</comment>
<feature type="domain" description="Rod shape-determining protein MreC beta-barrel core" evidence="8">
    <location>
        <begin position="123"/>
        <end position="267"/>
    </location>
</feature>
<feature type="transmembrane region" description="Helical" evidence="7">
    <location>
        <begin position="15"/>
        <end position="35"/>
    </location>
</feature>
<proteinExistence type="inferred from homology"/>
<dbReference type="NCBIfam" id="TIGR00219">
    <property type="entry name" value="mreC"/>
    <property type="match status" value="1"/>
</dbReference>
<reference evidence="10" key="1">
    <citation type="journal article" date="2019" name="Int. J. Syst. Evol. Microbiol.">
        <title>The Global Catalogue of Microorganisms (GCM) 10K type strain sequencing project: providing services to taxonomists for standard genome sequencing and annotation.</title>
        <authorList>
            <consortium name="The Broad Institute Genomics Platform"/>
            <consortium name="The Broad Institute Genome Sequencing Center for Infectious Disease"/>
            <person name="Wu L."/>
            <person name="Ma J."/>
        </authorList>
    </citation>
    <scope>NUCLEOTIDE SEQUENCE [LARGE SCALE GENOMIC DNA]</scope>
    <source>
        <strain evidence="10">KCTC 12848</strain>
    </source>
</reference>
<evidence type="ECO:0000256" key="5">
    <source>
        <dbReference type="PIRNR" id="PIRNR038471"/>
    </source>
</evidence>
<dbReference type="EMBL" id="JBHUJD010000004">
    <property type="protein sequence ID" value="MFD2309700.1"/>
    <property type="molecule type" value="Genomic_DNA"/>
</dbReference>
<dbReference type="RefSeq" id="WP_265720324.1">
    <property type="nucleotide sequence ID" value="NZ_JBHSIG010000001.1"/>
</dbReference>
<dbReference type="InterPro" id="IPR055342">
    <property type="entry name" value="MreC_beta-barrel_core"/>
</dbReference>
<keyword evidence="6" id="KW-0175">Coiled coil</keyword>
<gene>
    <name evidence="9" type="primary">mreC</name>
    <name evidence="9" type="ORF">ACFSKX_04655</name>
</gene>
<keyword evidence="7" id="KW-0812">Transmembrane</keyword>